<dbReference type="PANTHER" id="PTHR28204">
    <property type="entry name" value="MITOCHONDRIAL DISTRIBUTION AND MORPHOLOGY PROTEIN 12"/>
    <property type="match status" value="1"/>
</dbReference>
<keyword evidence="2" id="KW-0813">Transport</keyword>
<evidence type="ECO:0000256" key="9">
    <source>
        <dbReference type="HAMAP-Rule" id="MF_03104"/>
    </source>
</evidence>
<reference evidence="11" key="1">
    <citation type="submission" date="2022-07" db="EMBL/GenBank/DDBJ databases">
        <title>Phylogenomic reconstructions and comparative analyses of Kickxellomycotina fungi.</title>
        <authorList>
            <person name="Reynolds N.K."/>
            <person name="Stajich J.E."/>
            <person name="Barry K."/>
            <person name="Grigoriev I.V."/>
            <person name="Crous P."/>
            <person name="Smith M.E."/>
        </authorList>
    </citation>
    <scope>NUCLEOTIDE SEQUENCE</scope>
    <source>
        <strain evidence="11">NRRL 1565</strain>
    </source>
</reference>
<proteinExistence type="inferred from homology"/>
<dbReference type="CDD" id="cd21672">
    <property type="entry name" value="SMP_Mdm12"/>
    <property type="match status" value="1"/>
</dbReference>
<evidence type="ECO:0000256" key="5">
    <source>
        <dbReference type="ARBA" id="ARBA00023055"/>
    </source>
</evidence>
<name>A0A9W8HQJ4_9FUNG</name>
<dbReference type="PANTHER" id="PTHR28204:SF1">
    <property type="entry name" value="MITOCHONDRIAL DISTRIBUTION AND MORPHOLOGY PROTEIN 12"/>
    <property type="match status" value="1"/>
</dbReference>
<dbReference type="GO" id="GO:0032865">
    <property type="term" value="C:ERMES complex"/>
    <property type="evidence" value="ECO:0007669"/>
    <property type="project" value="UniProtKB-UniRule"/>
</dbReference>
<keyword evidence="4 9" id="KW-0256">Endoplasmic reticulum</keyword>
<evidence type="ECO:0000256" key="3">
    <source>
        <dbReference type="ARBA" id="ARBA00022787"/>
    </source>
</evidence>
<comment type="function">
    <text evidence="9">Component of the ERMES/MDM complex, which serves as a molecular tether to connect the endoplasmic reticulum (ER) and mitochondria. Components of this complex are involved in the control of mitochondrial shape and protein biogenesis, and function in nonvesicular lipid trafficking between the ER and mitochondria. MDM12 is required for the interaction of the ER-resident membrane protein MMM1 and the outer mitochondrial membrane-resident beta-barrel protein MDM10. The MDM12-MMM1 subcomplex functions in the major beta-barrel assembly pathway that is responsible for biogenesis of all mitochondrial outer membrane beta-barrel proteins, and acts in a late step after the SAM complex. The MDM10-MDM12-MMM1 subcomplex further acts in the TOM40-specific pathway after the action of the MDM12-MMM1 complex. Essential for establishing and maintaining the structure of mitochondria and maintenance of mtDNA nucleoids.</text>
</comment>
<dbReference type="GO" id="GO:0008289">
    <property type="term" value="F:lipid binding"/>
    <property type="evidence" value="ECO:0007669"/>
    <property type="project" value="UniProtKB-KW"/>
</dbReference>
<evidence type="ECO:0000256" key="1">
    <source>
        <dbReference type="ARBA" id="ARBA00004370"/>
    </source>
</evidence>
<dbReference type="InterPro" id="IPR031468">
    <property type="entry name" value="SMP_LBD"/>
</dbReference>
<evidence type="ECO:0000256" key="7">
    <source>
        <dbReference type="ARBA" id="ARBA00023128"/>
    </source>
</evidence>
<sequence>MSFSIYWEKLDKRVAQSVQAQLNKFFANLEPRPGFLGEIVVEELDFGSVPPYLEIQDLTEPFPEFYLATDEDSAVDDNKNSAGGNIVSAGALERDLLDSRHYSGVDDIAELSGRLQQHRDEVIRPESQATARSCFLNPRMDIIARSGTMTPVPHVWGSVHGLYQTPPPAPRFMAPTDAQLPGMDAQTIPGSVAVERGEDDMQLQARVEYCGDMTIVLRMELQLNYPAAQFVSLPVKMTITKIEFAATLVVAYLGSRVNVCFLEPDSPQRLSLLDHFSIRTEIGDADQHVLKNVEKLESFITEQLRNAIDEDFVFPSYHSFELDDTE</sequence>
<comment type="caution">
    <text evidence="11">The sequence shown here is derived from an EMBL/GenBank/DDBJ whole genome shotgun (WGS) entry which is preliminary data.</text>
</comment>
<evidence type="ECO:0000256" key="2">
    <source>
        <dbReference type="ARBA" id="ARBA00022448"/>
    </source>
</evidence>
<dbReference type="GO" id="GO:0015914">
    <property type="term" value="P:phospholipid transport"/>
    <property type="evidence" value="ECO:0007669"/>
    <property type="project" value="TreeGrafter"/>
</dbReference>
<keyword evidence="5" id="KW-0445">Lipid transport</keyword>
<dbReference type="GO" id="GO:0005789">
    <property type="term" value="C:endoplasmic reticulum membrane"/>
    <property type="evidence" value="ECO:0007669"/>
    <property type="project" value="UniProtKB-SubCell"/>
</dbReference>
<evidence type="ECO:0000256" key="4">
    <source>
        <dbReference type="ARBA" id="ARBA00022824"/>
    </source>
</evidence>
<dbReference type="AlphaFoldDB" id="A0A9W8HQJ4"/>
<dbReference type="EMBL" id="JANBUO010002965">
    <property type="protein sequence ID" value="KAJ2793260.1"/>
    <property type="molecule type" value="Genomic_DNA"/>
</dbReference>
<dbReference type="InterPro" id="IPR027532">
    <property type="entry name" value="Mdm12"/>
</dbReference>
<keyword evidence="8 9" id="KW-0472">Membrane</keyword>
<dbReference type="GO" id="GO:1990456">
    <property type="term" value="P:mitochondrion-endoplasmic reticulum membrane tethering"/>
    <property type="evidence" value="ECO:0007669"/>
    <property type="project" value="TreeGrafter"/>
</dbReference>
<keyword evidence="3 9" id="KW-1000">Mitochondrion outer membrane</keyword>
<dbReference type="PROSITE" id="PS51847">
    <property type="entry name" value="SMP"/>
    <property type="match status" value="1"/>
</dbReference>
<protein>
    <recommendedName>
        <fullName evidence="9">Mitochondrial distribution and morphology protein 12</fullName>
    </recommendedName>
    <alternativeName>
        <fullName evidence="9">Mitochondrial inheritance component MDM12</fullName>
    </alternativeName>
</protein>
<evidence type="ECO:0000256" key="6">
    <source>
        <dbReference type="ARBA" id="ARBA00023121"/>
    </source>
</evidence>
<feature type="domain" description="SMP-LTD" evidence="10">
    <location>
        <begin position="1"/>
        <end position="323"/>
    </location>
</feature>
<comment type="similarity">
    <text evidence="9">Belongs to the MDM12 family.</text>
</comment>
<comment type="subcellular location">
    <subcellularLocation>
        <location evidence="1">Membrane</location>
    </subcellularLocation>
    <subcellularLocation>
        <location evidence="9">Mitochondrion outer membrane</location>
        <topology evidence="9">Peripheral membrane protein</topology>
        <orientation evidence="9">Cytoplasmic side</orientation>
    </subcellularLocation>
    <subcellularLocation>
        <location evidence="9">Endoplasmic reticulum membrane</location>
        <topology evidence="9">Peripheral membrane protein</topology>
        <orientation evidence="9">Cytoplasmic side</orientation>
    </subcellularLocation>
    <text evidence="9">The ERMES/MDM complex localizes to a few discrete foci (around 10 per single cell), that represent mitochondria-endoplasmic reticulum junctions. These foci are often found next to mtDNA nucleoids.</text>
</comment>
<evidence type="ECO:0000259" key="10">
    <source>
        <dbReference type="PROSITE" id="PS51847"/>
    </source>
</evidence>
<accession>A0A9W8HQJ4</accession>
<keyword evidence="6" id="KW-0446">Lipid-binding</keyword>
<evidence type="ECO:0000256" key="8">
    <source>
        <dbReference type="ARBA" id="ARBA00023136"/>
    </source>
</evidence>
<dbReference type="GO" id="GO:0045040">
    <property type="term" value="P:protein insertion into mitochondrial outer membrane"/>
    <property type="evidence" value="ECO:0007669"/>
    <property type="project" value="UniProtKB-UniRule"/>
</dbReference>
<gene>
    <name evidence="11" type="primary">MDM12_4</name>
    <name evidence="9" type="synonym">MDM12</name>
    <name evidence="11" type="ORF">H4R20_006595</name>
</gene>
<comment type="subunit">
    <text evidence="9">Component of the ER-mitochondria encounter structure (ERMES) or MDM complex, composed of MMM1, MDM10, MDM12 and MDM34. A MMM1 homodimer associates with one molecule of MDM12 on each side in a pairwise head-to-tail manner, and the SMP-LTD domains of MMM1 and MDM12 generate a continuous hydrophobic tunnel for phospholipid trafficking.</text>
</comment>
<organism evidence="11 12">
    <name type="scientific">Coemansia guatemalensis</name>
    <dbReference type="NCBI Taxonomy" id="2761395"/>
    <lineage>
        <taxon>Eukaryota</taxon>
        <taxon>Fungi</taxon>
        <taxon>Fungi incertae sedis</taxon>
        <taxon>Zoopagomycota</taxon>
        <taxon>Kickxellomycotina</taxon>
        <taxon>Kickxellomycetes</taxon>
        <taxon>Kickxellales</taxon>
        <taxon>Kickxellaceae</taxon>
        <taxon>Coemansia</taxon>
    </lineage>
</organism>
<keyword evidence="12" id="KW-1185">Reference proteome</keyword>
<dbReference type="OrthoDB" id="3356905at2759"/>
<dbReference type="Pfam" id="PF26544">
    <property type="entry name" value="Mdm12"/>
    <property type="match status" value="2"/>
</dbReference>
<keyword evidence="7 9" id="KW-0496">Mitochondrion</keyword>
<evidence type="ECO:0000313" key="11">
    <source>
        <dbReference type="EMBL" id="KAJ2793260.1"/>
    </source>
</evidence>
<dbReference type="HAMAP" id="MF_03104">
    <property type="entry name" value="Mdm12"/>
    <property type="match status" value="1"/>
</dbReference>
<dbReference type="Proteomes" id="UP001140094">
    <property type="component" value="Unassembled WGS sequence"/>
</dbReference>
<evidence type="ECO:0000313" key="12">
    <source>
        <dbReference type="Proteomes" id="UP001140094"/>
    </source>
</evidence>